<feature type="region of interest" description="Disordered" evidence="2">
    <location>
        <begin position="526"/>
        <end position="555"/>
    </location>
</feature>
<evidence type="ECO:0000313" key="4">
    <source>
        <dbReference type="EMBL" id="NDV29403.1"/>
    </source>
</evidence>
<keyword evidence="1" id="KW-0175">Coiled coil</keyword>
<feature type="compositionally biased region" description="Polar residues" evidence="2">
    <location>
        <begin position="535"/>
        <end position="547"/>
    </location>
</feature>
<feature type="compositionally biased region" description="Basic and acidic residues" evidence="2">
    <location>
        <begin position="707"/>
        <end position="733"/>
    </location>
</feature>
<sequence>MESTTQSLREKLSSIESTQIQLMTQKRDCHQNIIKAQQAKKKIEAEQFKLIEDAHYIEAEMLNQKLDQIAATKKKLENDILEKTREWIDMEGERCSIFAKLSQIQKEVIEDLKLLEERESKNLEEIKRTLREETQLMESSVGKAMQRIERELHHIKVDTEGLEEKSNRIESVIKERTSIQRAEKKELQDRKIKIQAEVASLLAQIETLRVQETDFNNLLQHLDKEINSARARYNSDLEKIHIEKQKLDKDKTRLLQEQEEANKEFEIAKKKLERLKTRCQKNEKLLESIEKSISQSREIIQEFDKKILESNEIKLKEENLYNEEYQEQPELKQLKNQLSSTQDKVKSLTSEILKFKVEIRNIERNLTTIQQTSLPTLEAEKALTVKRKDYKSAQTLQDEIQELQEKATSLIKSKKTLQQTLTDSTQLLAVKEKESVQIETLLKKKMCEIDIEKLERVNQRIFELRIEERRLLQNENADPQLLHSLQIRLSTERSKSHFIHLCHNLPSTPEPPLPDESELLKLKLKHTDPDPLSNPPESHTTKNSNIENEVFPKKPENIQSNVIQEIQELTGTDSLFDMIGDSESGFDFITFSEGIAEDPAVLPQEPLHVDTQDNHAQVDPITSEIESESVNDGDKPTHQVPQEEKLNDLNDSLKDTLLEENTDKVAPSTGEQVTDISGSLFDGLKDGLNDGNDGDVKNEGEGSLFDGIKDGLNEGNDGLKGELTDGLQVKEEESLFGGLMEGQDVKLEAQPDRIEESQPDRIEESQPERIEESQHERIEESQPERIEESQPDTIEEKQPERIEESQPDTQKDEGNNGQGDNKGTAKRNKEEILAMISQLEQEIEKAIESDDFDKAEELDNKAKELKNELM</sequence>
<dbReference type="GO" id="GO:0045111">
    <property type="term" value="C:intermediate filament cytoskeleton"/>
    <property type="evidence" value="ECO:0007669"/>
    <property type="project" value="TreeGrafter"/>
</dbReference>
<dbReference type="EMBL" id="GIBP01000434">
    <property type="protein sequence ID" value="NDV29403.1"/>
    <property type="molecule type" value="Transcribed_RNA"/>
</dbReference>
<reference evidence="4" key="1">
    <citation type="journal article" date="2020" name="J. Eukaryot. Microbiol.">
        <title>De novo Sequencing, Assembly and Annotation of the Transcriptome for the Free-Living Testate Amoeba Arcella intermedia.</title>
        <authorList>
            <person name="Ribeiro G.M."/>
            <person name="Porfirio-Sousa A.L."/>
            <person name="Maurer-Alcala X.X."/>
            <person name="Katz L.A."/>
            <person name="Lahr D.J.G."/>
        </authorList>
    </citation>
    <scope>NUCLEOTIDE SEQUENCE</scope>
</reference>
<dbReference type="GO" id="GO:0005815">
    <property type="term" value="C:microtubule organizing center"/>
    <property type="evidence" value="ECO:0007669"/>
    <property type="project" value="TreeGrafter"/>
</dbReference>
<evidence type="ECO:0000256" key="1">
    <source>
        <dbReference type="SAM" id="Coils"/>
    </source>
</evidence>
<feature type="compositionally biased region" description="Basic and acidic residues" evidence="2">
    <location>
        <begin position="691"/>
        <end position="700"/>
    </location>
</feature>
<dbReference type="InterPro" id="IPR001943">
    <property type="entry name" value="UVR_dom"/>
</dbReference>
<dbReference type="GO" id="GO:0005874">
    <property type="term" value="C:microtubule"/>
    <property type="evidence" value="ECO:0007669"/>
    <property type="project" value="TreeGrafter"/>
</dbReference>
<dbReference type="AlphaFoldDB" id="A0A6B2KXC2"/>
<accession>A0A6B2KXC2</accession>
<dbReference type="PANTHER" id="PTHR14332">
    <property type="entry name" value="DISRUPTED IN SCHIZOPHRENIA 1 PROTEIN"/>
    <property type="match status" value="1"/>
</dbReference>
<organism evidence="4">
    <name type="scientific">Arcella intermedia</name>
    <dbReference type="NCBI Taxonomy" id="1963864"/>
    <lineage>
        <taxon>Eukaryota</taxon>
        <taxon>Amoebozoa</taxon>
        <taxon>Tubulinea</taxon>
        <taxon>Elardia</taxon>
        <taxon>Arcellinida</taxon>
        <taxon>Sphaerothecina</taxon>
        <taxon>Arcellidae</taxon>
        <taxon>Arcella</taxon>
    </lineage>
</organism>
<feature type="region of interest" description="Disordered" evidence="2">
    <location>
        <begin position="691"/>
        <end position="833"/>
    </location>
</feature>
<feature type="coiled-coil region" evidence="1">
    <location>
        <begin position="237"/>
        <end position="420"/>
    </location>
</feature>
<feature type="compositionally biased region" description="Basic and acidic residues" evidence="2">
    <location>
        <begin position="743"/>
        <end position="814"/>
    </location>
</feature>
<feature type="domain" description="UVR" evidence="3">
    <location>
        <begin position="833"/>
        <end position="868"/>
    </location>
</feature>
<dbReference type="PANTHER" id="PTHR14332:SF3">
    <property type="entry name" value="DISRUPTED IN SCHIZOPHRENIA 1 PROTEIN"/>
    <property type="match status" value="1"/>
</dbReference>
<protein>
    <recommendedName>
        <fullName evidence="3">UVR domain-containing protein</fullName>
    </recommendedName>
</protein>
<proteinExistence type="predicted"/>
<dbReference type="InterPro" id="IPR026081">
    <property type="entry name" value="DISC1"/>
</dbReference>
<feature type="coiled-coil region" evidence="1">
    <location>
        <begin position="59"/>
        <end position="204"/>
    </location>
</feature>
<evidence type="ECO:0000259" key="3">
    <source>
        <dbReference type="PROSITE" id="PS50151"/>
    </source>
</evidence>
<name>A0A6B2KXC2_9EUKA</name>
<dbReference type="PROSITE" id="PS50151">
    <property type="entry name" value="UVR"/>
    <property type="match status" value="1"/>
</dbReference>
<evidence type="ECO:0000256" key="2">
    <source>
        <dbReference type="SAM" id="MobiDB-lite"/>
    </source>
</evidence>